<name>A0AAD7FAJ5_9AGAR</name>
<organism evidence="1 2">
    <name type="scientific">Roridomyces roridus</name>
    <dbReference type="NCBI Taxonomy" id="1738132"/>
    <lineage>
        <taxon>Eukaryota</taxon>
        <taxon>Fungi</taxon>
        <taxon>Dikarya</taxon>
        <taxon>Basidiomycota</taxon>
        <taxon>Agaricomycotina</taxon>
        <taxon>Agaricomycetes</taxon>
        <taxon>Agaricomycetidae</taxon>
        <taxon>Agaricales</taxon>
        <taxon>Marasmiineae</taxon>
        <taxon>Mycenaceae</taxon>
        <taxon>Roridomyces</taxon>
    </lineage>
</organism>
<dbReference type="EMBL" id="JARKIF010000031">
    <property type="protein sequence ID" value="KAJ7612296.1"/>
    <property type="molecule type" value="Genomic_DNA"/>
</dbReference>
<dbReference type="Gene3D" id="3.80.10.10">
    <property type="entry name" value="Ribonuclease Inhibitor"/>
    <property type="match status" value="1"/>
</dbReference>
<proteinExistence type="predicted"/>
<reference evidence="1" key="1">
    <citation type="submission" date="2023-03" db="EMBL/GenBank/DDBJ databases">
        <title>Massive genome expansion in bonnet fungi (Mycena s.s.) driven by repeated elements and novel gene families across ecological guilds.</title>
        <authorList>
            <consortium name="Lawrence Berkeley National Laboratory"/>
            <person name="Harder C.B."/>
            <person name="Miyauchi S."/>
            <person name="Viragh M."/>
            <person name="Kuo A."/>
            <person name="Thoen E."/>
            <person name="Andreopoulos B."/>
            <person name="Lu D."/>
            <person name="Skrede I."/>
            <person name="Drula E."/>
            <person name="Henrissat B."/>
            <person name="Morin E."/>
            <person name="Kohler A."/>
            <person name="Barry K."/>
            <person name="LaButti K."/>
            <person name="Morin E."/>
            <person name="Salamov A."/>
            <person name="Lipzen A."/>
            <person name="Mereny Z."/>
            <person name="Hegedus B."/>
            <person name="Baldrian P."/>
            <person name="Stursova M."/>
            <person name="Weitz H."/>
            <person name="Taylor A."/>
            <person name="Grigoriev I.V."/>
            <person name="Nagy L.G."/>
            <person name="Martin F."/>
            <person name="Kauserud H."/>
        </authorList>
    </citation>
    <scope>NUCLEOTIDE SEQUENCE</scope>
    <source>
        <strain evidence="1">9284</strain>
    </source>
</reference>
<gene>
    <name evidence="1" type="ORF">FB45DRAFT_309185</name>
</gene>
<evidence type="ECO:0000313" key="1">
    <source>
        <dbReference type="EMBL" id="KAJ7612296.1"/>
    </source>
</evidence>
<accession>A0AAD7FAJ5</accession>
<protein>
    <recommendedName>
        <fullName evidence="3">F-box domain-containing protein</fullName>
    </recommendedName>
</protein>
<evidence type="ECO:0008006" key="3">
    <source>
        <dbReference type="Google" id="ProtNLM"/>
    </source>
</evidence>
<comment type="caution">
    <text evidence="1">The sequence shown here is derived from an EMBL/GenBank/DDBJ whole genome shotgun (WGS) entry which is preliminary data.</text>
</comment>
<dbReference type="AlphaFoldDB" id="A0AAD7FAJ5"/>
<evidence type="ECO:0000313" key="2">
    <source>
        <dbReference type="Proteomes" id="UP001221142"/>
    </source>
</evidence>
<keyword evidence="2" id="KW-1185">Reference proteome</keyword>
<dbReference type="InterPro" id="IPR032675">
    <property type="entry name" value="LRR_dom_sf"/>
</dbReference>
<dbReference type="Proteomes" id="UP001221142">
    <property type="component" value="Unassembled WGS sequence"/>
</dbReference>
<sequence length="302" mass="34839">MSGNLKASVDLRVPDELWLEIFIYLAREDLFPLHAVSPTIHRIARPLLFATFTFHPYAMAHRPSSTYRYLLPNETKINRALRRLRFWASDEIAPLVQRCAVSPCRRSENAEYTPCRDGRMILLTFFQLWHRFKNIHTLSFLRVAFDETHLAMLASLQPLRELAVDGCWIPLVVAPLNFKVSRFKLRIDNYLASEDCHQWLRMLDRQTLSQLMLGDDVEASAGALITIPFTFPNIHTLSISARRLEEPGLNSVWSPEAFRFPRRLRRRGQAAKHIHTFRAGRSSGNSVCIFKNTLASRRPGVS</sequence>